<keyword evidence="1" id="KW-1133">Transmembrane helix</keyword>
<gene>
    <name evidence="2" type="ORF">ACFSTG_14470</name>
</gene>
<dbReference type="Proteomes" id="UP001597468">
    <property type="component" value="Unassembled WGS sequence"/>
</dbReference>
<comment type="caution">
    <text evidence="2">The sequence shown here is derived from an EMBL/GenBank/DDBJ whole genome shotgun (WGS) entry which is preliminary data.</text>
</comment>
<evidence type="ECO:0000256" key="1">
    <source>
        <dbReference type="SAM" id="Phobius"/>
    </source>
</evidence>
<evidence type="ECO:0008006" key="4">
    <source>
        <dbReference type="Google" id="ProtNLM"/>
    </source>
</evidence>
<accession>A0ABW5J1S0</accession>
<organism evidence="2 3">
    <name type="scientific">Salinimicrobium flavum</name>
    <dbReference type="NCBI Taxonomy" id="1737065"/>
    <lineage>
        <taxon>Bacteria</taxon>
        <taxon>Pseudomonadati</taxon>
        <taxon>Bacteroidota</taxon>
        <taxon>Flavobacteriia</taxon>
        <taxon>Flavobacteriales</taxon>
        <taxon>Flavobacteriaceae</taxon>
        <taxon>Salinimicrobium</taxon>
    </lineage>
</organism>
<dbReference type="RefSeq" id="WP_380754683.1">
    <property type="nucleotide sequence ID" value="NZ_JBHULT010000012.1"/>
</dbReference>
<proteinExistence type="predicted"/>
<reference evidence="3" key="1">
    <citation type="journal article" date="2019" name="Int. J. Syst. Evol. Microbiol.">
        <title>The Global Catalogue of Microorganisms (GCM) 10K type strain sequencing project: providing services to taxonomists for standard genome sequencing and annotation.</title>
        <authorList>
            <consortium name="The Broad Institute Genomics Platform"/>
            <consortium name="The Broad Institute Genome Sequencing Center for Infectious Disease"/>
            <person name="Wu L."/>
            <person name="Ma J."/>
        </authorList>
    </citation>
    <scope>NUCLEOTIDE SEQUENCE [LARGE SCALE GENOMIC DNA]</scope>
    <source>
        <strain evidence="3">KCTC 42585</strain>
    </source>
</reference>
<keyword evidence="3" id="KW-1185">Reference proteome</keyword>
<dbReference type="EMBL" id="JBHULT010000012">
    <property type="protein sequence ID" value="MFD2519109.1"/>
    <property type="molecule type" value="Genomic_DNA"/>
</dbReference>
<protein>
    <recommendedName>
        <fullName evidence="4">DUF4129 domain-containing protein</fullName>
    </recommendedName>
</protein>
<keyword evidence="1" id="KW-0472">Membrane</keyword>
<name>A0ABW5J1S0_9FLAO</name>
<feature type="transmembrane region" description="Helical" evidence="1">
    <location>
        <begin position="91"/>
        <end position="116"/>
    </location>
</feature>
<evidence type="ECO:0000313" key="3">
    <source>
        <dbReference type="Proteomes" id="UP001597468"/>
    </source>
</evidence>
<evidence type="ECO:0000313" key="2">
    <source>
        <dbReference type="EMBL" id="MFD2519109.1"/>
    </source>
</evidence>
<sequence length="249" mass="29049">MLILITVGATGFSQDTIGPVKDELRVVKKELATPVPLEFDREKMSSLKKNPQFNYSEKLEDESWGTTFKRYLKMHWQNFLNWLLGDKTVPAVVAFLIQSLPYLLILFLIGISAYLFSKFNPFSPPGQSAKPGVILEDEEQIIRTANIRDLINKAIEKENYRLAVRYHFLYILQQLSEKEIVAYDPSKTDEDYLSEISSEGLKVQYRKVNRIYDFIWYGDFMAGKEEYQKIQQEFRRTEVLIIPGNEQNL</sequence>
<keyword evidence="1" id="KW-0812">Transmembrane</keyword>